<gene>
    <name evidence="6" type="ORF">OLX77_05355</name>
</gene>
<dbReference type="PANTHER" id="PTHR44943">
    <property type="entry name" value="CELLULOSE SYNTHASE OPERON PROTEIN C"/>
    <property type="match status" value="1"/>
</dbReference>
<dbReference type="SUPFAM" id="SSF48452">
    <property type="entry name" value="TPR-like"/>
    <property type="match status" value="1"/>
</dbReference>
<dbReference type="Pfam" id="PF14559">
    <property type="entry name" value="TPR_19"/>
    <property type="match status" value="1"/>
</dbReference>
<dbReference type="Gene3D" id="1.25.40.10">
    <property type="entry name" value="Tetratricopeptide repeat domain"/>
    <property type="match status" value="2"/>
</dbReference>
<feature type="repeat" description="TPR" evidence="4">
    <location>
        <begin position="173"/>
        <end position="206"/>
    </location>
</feature>
<organism evidence="6 7">
    <name type="scientific">Thiovibrio frasassiensis</name>
    <dbReference type="NCBI Taxonomy" id="2984131"/>
    <lineage>
        <taxon>Bacteria</taxon>
        <taxon>Pseudomonadati</taxon>
        <taxon>Thermodesulfobacteriota</taxon>
        <taxon>Desulfobulbia</taxon>
        <taxon>Desulfobulbales</taxon>
        <taxon>Thiovibrionaceae</taxon>
        <taxon>Thiovibrio</taxon>
    </lineage>
</organism>
<keyword evidence="3" id="KW-0597">Phosphoprotein</keyword>
<evidence type="ECO:0000313" key="7">
    <source>
        <dbReference type="Proteomes" id="UP001154240"/>
    </source>
</evidence>
<dbReference type="PANTHER" id="PTHR44943:SF8">
    <property type="entry name" value="TPR REPEAT-CONTAINING PROTEIN MJ0263"/>
    <property type="match status" value="1"/>
</dbReference>
<keyword evidence="1" id="KW-0677">Repeat</keyword>
<dbReference type="Gene3D" id="3.40.50.2300">
    <property type="match status" value="1"/>
</dbReference>
<feature type="repeat" description="TPR" evidence="4">
    <location>
        <begin position="343"/>
        <end position="376"/>
    </location>
</feature>
<dbReference type="InterPro" id="IPR019734">
    <property type="entry name" value="TPR_rpt"/>
</dbReference>
<dbReference type="Proteomes" id="UP001154240">
    <property type="component" value="Unassembled WGS sequence"/>
</dbReference>
<dbReference type="InterPro" id="IPR001789">
    <property type="entry name" value="Sig_transdc_resp-reg_receiver"/>
</dbReference>
<evidence type="ECO:0000256" key="2">
    <source>
        <dbReference type="ARBA" id="ARBA00022803"/>
    </source>
</evidence>
<dbReference type="AlphaFoldDB" id="A0A9X4MFA6"/>
<dbReference type="EMBL" id="JAPHEH010000001">
    <property type="protein sequence ID" value="MDG4475587.1"/>
    <property type="molecule type" value="Genomic_DNA"/>
</dbReference>
<reference evidence="6" key="2">
    <citation type="submission" date="2022-10" db="EMBL/GenBank/DDBJ databases">
        <authorList>
            <person name="Aronson H.S."/>
        </authorList>
    </citation>
    <scope>NUCLEOTIDE SEQUENCE</scope>
    <source>
        <strain evidence="6">RS19-109</strain>
    </source>
</reference>
<evidence type="ECO:0000259" key="5">
    <source>
        <dbReference type="PROSITE" id="PS50110"/>
    </source>
</evidence>
<dbReference type="Pfam" id="PF00072">
    <property type="entry name" value="Response_reg"/>
    <property type="match status" value="1"/>
</dbReference>
<dbReference type="GO" id="GO:0000160">
    <property type="term" value="P:phosphorelay signal transduction system"/>
    <property type="evidence" value="ECO:0007669"/>
    <property type="project" value="InterPro"/>
</dbReference>
<protein>
    <submittedName>
        <fullName evidence="6">Tetratricopeptide repeat protein</fullName>
    </submittedName>
</protein>
<dbReference type="RefSeq" id="WP_307632560.1">
    <property type="nucleotide sequence ID" value="NZ_JAPHEH010000001.1"/>
</dbReference>
<feature type="repeat" description="TPR" evidence="4">
    <location>
        <begin position="207"/>
        <end position="240"/>
    </location>
</feature>
<dbReference type="PROSITE" id="PS50110">
    <property type="entry name" value="RESPONSE_REGULATORY"/>
    <property type="match status" value="1"/>
</dbReference>
<accession>A0A9X4MFA6</accession>
<dbReference type="PROSITE" id="PS50293">
    <property type="entry name" value="TPR_REGION"/>
    <property type="match status" value="1"/>
</dbReference>
<dbReference type="PROSITE" id="PS50005">
    <property type="entry name" value="TPR"/>
    <property type="match status" value="3"/>
</dbReference>
<dbReference type="SUPFAM" id="SSF52172">
    <property type="entry name" value="CheY-like"/>
    <property type="match status" value="1"/>
</dbReference>
<evidence type="ECO:0000313" key="6">
    <source>
        <dbReference type="EMBL" id="MDG4475587.1"/>
    </source>
</evidence>
<dbReference type="SMART" id="SM00448">
    <property type="entry name" value="REC"/>
    <property type="match status" value="1"/>
</dbReference>
<feature type="domain" description="Response regulatory" evidence="5">
    <location>
        <begin position="10"/>
        <end position="130"/>
    </location>
</feature>
<reference evidence="6" key="1">
    <citation type="journal article" date="2022" name="bioRxiv">
        <title>Thiovibrio frasassiensisgen. nov., sp. nov., an autotrophic, elemental sulfur disproportionating bacterium isolated from sulfidic karst sediment, and proposal of Thiovibrionaceae fam. nov.</title>
        <authorList>
            <person name="Aronson H."/>
            <person name="Thomas C."/>
            <person name="Bhattacharyya M."/>
            <person name="Eckstein S."/>
            <person name="Jensen S."/>
            <person name="Barco R."/>
            <person name="Macalady J."/>
            <person name="Amend J."/>
        </authorList>
    </citation>
    <scope>NUCLEOTIDE SEQUENCE</scope>
    <source>
        <strain evidence="6">RS19-109</strain>
    </source>
</reference>
<dbReference type="SMART" id="SM00028">
    <property type="entry name" value="TPR"/>
    <property type="match status" value="7"/>
</dbReference>
<dbReference type="Pfam" id="PF12895">
    <property type="entry name" value="ANAPC3"/>
    <property type="match status" value="1"/>
</dbReference>
<dbReference type="InterPro" id="IPR011006">
    <property type="entry name" value="CheY-like_superfamily"/>
</dbReference>
<evidence type="ECO:0000256" key="4">
    <source>
        <dbReference type="PROSITE-ProRule" id="PRU00339"/>
    </source>
</evidence>
<dbReference type="InterPro" id="IPR051685">
    <property type="entry name" value="Ycf3/AcsC/BcsC/TPR_MFPF"/>
</dbReference>
<proteinExistence type="predicted"/>
<name>A0A9X4MFA6_9BACT</name>
<evidence type="ECO:0000256" key="3">
    <source>
        <dbReference type="PROSITE-ProRule" id="PRU00169"/>
    </source>
</evidence>
<keyword evidence="7" id="KW-1185">Reference proteome</keyword>
<keyword evidence="2 4" id="KW-0802">TPR repeat</keyword>
<evidence type="ECO:0000256" key="1">
    <source>
        <dbReference type="ARBA" id="ARBA00022737"/>
    </source>
</evidence>
<comment type="caution">
    <text evidence="6">The sequence shown here is derived from an EMBL/GenBank/DDBJ whole genome shotgun (WGS) entry which is preliminary data.</text>
</comment>
<sequence length="387" mass="43944">MKLKAPKDMVFLVVDDIDNMRRSVKAMLKLVHFGKEFYEAANGRDAWKLLQTENIVIDFIICDYNMPYMSGTELLGLIRATKKWRDIPFLMVTAEANMDIVAEAAEHDVDAYMTKPFVTATLEQKVMELLGQINNPSLFNQLLLQARTLEEKGDLDGAIAKATEAAKLNDRSSKPYRELGKLFGKKGDLKKAQLCFEKAVEINRLDVSSYHALGQIYYRLGKMEMAMENFNRAMEISPRHADRAMNFAKLLIKKNQLPEAEKVLRLVLKSKGNDIDFKEDIAETCIGCGLGELAVKCYREVLKADPERIYLNKKIGMALYTAGDPNEAVKVMEKAAEKSSDDLELFLTLGKAYFNMKQLVRADQWVSKVLRIDPKHKEARAILDKCL</sequence>
<feature type="modified residue" description="4-aspartylphosphate" evidence="3">
    <location>
        <position position="63"/>
    </location>
</feature>
<dbReference type="InterPro" id="IPR011990">
    <property type="entry name" value="TPR-like_helical_dom_sf"/>
</dbReference>